<proteinExistence type="predicted"/>
<dbReference type="AlphaFoldDB" id="A0AAJ7FK01"/>
<dbReference type="SUPFAM" id="SSF56436">
    <property type="entry name" value="C-type lectin-like"/>
    <property type="match status" value="2"/>
</dbReference>
<dbReference type="SMART" id="SM00034">
    <property type="entry name" value="CLECT"/>
    <property type="match status" value="2"/>
</dbReference>
<evidence type="ECO:0000259" key="2">
    <source>
        <dbReference type="PROSITE" id="PS50041"/>
    </source>
</evidence>
<feature type="chain" id="PRO_5042606616" evidence="1">
    <location>
        <begin position="30"/>
        <end position="478"/>
    </location>
</feature>
<dbReference type="RefSeq" id="XP_015595569.2">
    <property type="nucleotide sequence ID" value="XM_015740083.2"/>
</dbReference>
<dbReference type="InterPro" id="IPR016187">
    <property type="entry name" value="CTDL_fold"/>
</dbReference>
<dbReference type="CDD" id="cd00037">
    <property type="entry name" value="CLECT"/>
    <property type="match status" value="2"/>
</dbReference>
<reference evidence="4" key="1">
    <citation type="submission" date="2025-08" db="UniProtKB">
        <authorList>
            <consortium name="RefSeq"/>
        </authorList>
    </citation>
    <scope>IDENTIFICATION</scope>
</reference>
<evidence type="ECO:0000313" key="4">
    <source>
        <dbReference type="RefSeq" id="XP_015595569.2"/>
    </source>
</evidence>
<keyword evidence="3" id="KW-1185">Reference proteome</keyword>
<dbReference type="InterPro" id="IPR016186">
    <property type="entry name" value="C-type_lectin-like/link_sf"/>
</dbReference>
<dbReference type="InterPro" id="IPR050801">
    <property type="entry name" value="Ca-Dep_Lectins_ImmuneDev"/>
</dbReference>
<dbReference type="GeneID" id="107267895"/>
<organism evidence="3 4">
    <name type="scientific">Cephus cinctus</name>
    <name type="common">Wheat stem sawfly</name>
    <dbReference type="NCBI Taxonomy" id="211228"/>
    <lineage>
        <taxon>Eukaryota</taxon>
        <taxon>Metazoa</taxon>
        <taxon>Ecdysozoa</taxon>
        <taxon>Arthropoda</taxon>
        <taxon>Hexapoda</taxon>
        <taxon>Insecta</taxon>
        <taxon>Pterygota</taxon>
        <taxon>Neoptera</taxon>
        <taxon>Endopterygota</taxon>
        <taxon>Hymenoptera</taxon>
        <taxon>Cephoidea</taxon>
        <taxon>Cephidae</taxon>
        <taxon>Cephus</taxon>
    </lineage>
</organism>
<evidence type="ECO:0000313" key="3">
    <source>
        <dbReference type="Proteomes" id="UP000694920"/>
    </source>
</evidence>
<gene>
    <name evidence="4" type="primary">LOC107267895</name>
</gene>
<keyword evidence="1" id="KW-0732">Signal</keyword>
<dbReference type="Proteomes" id="UP000694920">
    <property type="component" value="Unplaced"/>
</dbReference>
<dbReference type="PROSITE" id="PS50041">
    <property type="entry name" value="C_TYPE_LECTIN_2"/>
    <property type="match status" value="2"/>
</dbReference>
<feature type="signal peptide" evidence="1">
    <location>
        <begin position="1"/>
        <end position="29"/>
    </location>
</feature>
<accession>A0AAJ7FK01</accession>
<dbReference type="PANTHER" id="PTHR22801:SF63">
    <property type="entry name" value="C-TYPE LECTIN DOMAIN-CONTAINING PROTEIN"/>
    <property type="match status" value="1"/>
</dbReference>
<name>A0AAJ7FK01_CEPCN</name>
<protein>
    <submittedName>
        <fullName evidence="4">Uncharacterized protein LOC107267895</fullName>
    </submittedName>
</protein>
<sequence>MKMHSETWKRYRVLYSLAILWCCIIRAKGDTDTNVEQLIVPKTDSKSDLLKIISGVLNERKINSLSSISSINISAGSINFNIPFTFPGSNANETAHETPINYVRDDYTLTEGIGYHKLHMKKANWNNARKACNDEDAHLAVINSEKEERALRVLLAKKEDAKEAYIGAHDMFQEGDWAVITGESLGKAGFNKWSNLWPNNPDNFFGNQNCAVIRIEGGMDDVRCGIDHYYICEIPHFFCLSGTAKMYSGSKHLACTIIYLVAISWKETVLANEDDLTTGDTTVDKLTMNSVNHSGLSNITNDVLNGTKANSRSSTATLNLNNSNITIHNLLIGGYSDANVLENKPINNIRDDYTRIQDVGVYKLQKRKLAWYGAYKACMEENAHLVMINSLKEADVLGQLMADEDVRSAYIGAHDIFLEGEWITIHGKSLESAGFNVWAPGEPNDAGGNEDCAVLRQNGTMNDVPCSSEWYYICEMPL</sequence>
<dbReference type="Pfam" id="PF00059">
    <property type="entry name" value="Lectin_C"/>
    <property type="match status" value="2"/>
</dbReference>
<evidence type="ECO:0000256" key="1">
    <source>
        <dbReference type="SAM" id="SignalP"/>
    </source>
</evidence>
<dbReference type="Gene3D" id="3.10.100.10">
    <property type="entry name" value="Mannose-Binding Protein A, subunit A"/>
    <property type="match status" value="2"/>
</dbReference>
<dbReference type="InterPro" id="IPR001304">
    <property type="entry name" value="C-type_lectin-like"/>
</dbReference>
<dbReference type="PANTHER" id="PTHR22801">
    <property type="entry name" value="LITHOSTATHINE"/>
    <property type="match status" value="1"/>
</dbReference>
<feature type="domain" description="C-type lectin" evidence="2">
    <location>
        <begin position="362"/>
        <end position="475"/>
    </location>
</feature>
<dbReference type="KEGG" id="ccin:107267895"/>
<feature type="domain" description="C-type lectin" evidence="2">
    <location>
        <begin position="110"/>
        <end position="233"/>
    </location>
</feature>